<feature type="transmembrane region" description="Helical" evidence="1">
    <location>
        <begin position="116"/>
        <end position="137"/>
    </location>
</feature>
<accession>A0A8R1YRN0</accession>
<evidence type="ECO:0000313" key="3">
    <source>
        <dbReference type="Proteomes" id="UP000005239"/>
    </source>
</evidence>
<reference evidence="2" key="2">
    <citation type="submission" date="2022-06" db="UniProtKB">
        <authorList>
            <consortium name="EnsemblMetazoa"/>
        </authorList>
    </citation>
    <scope>IDENTIFICATION</scope>
    <source>
        <strain evidence="2">PS312</strain>
    </source>
</reference>
<feature type="transmembrane region" description="Helical" evidence="1">
    <location>
        <begin position="84"/>
        <end position="104"/>
    </location>
</feature>
<proteinExistence type="predicted"/>
<protein>
    <submittedName>
        <fullName evidence="2">Uncharacterized protein</fullName>
    </submittedName>
</protein>
<dbReference type="Proteomes" id="UP000005239">
    <property type="component" value="Unassembled WGS sequence"/>
</dbReference>
<evidence type="ECO:0000313" key="2">
    <source>
        <dbReference type="EnsemblMetazoa" id="PPA34743.1"/>
    </source>
</evidence>
<reference evidence="3" key="1">
    <citation type="journal article" date="2008" name="Nat. Genet.">
        <title>The Pristionchus pacificus genome provides a unique perspective on nematode lifestyle and parasitism.</title>
        <authorList>
            <person name="Dieterich C."/>
            <person name="Clifton S.W."/>
            <person name="Schuster L.N."/>
            <person name="Chinwalla A."/>
            <person name="Delehaunty K."/>
            <person name="Dinkelacker I."/>
            <person name="Fulton L."/>
            <person name="Fulton R."/>
            <person name="Godfrey J."/>
            <person name="Minx P."/>
            <person name="Mitreva M."/>
            <person name="Roeseler W."/>
            <person name="Tian H."/>
            <person name="Witte H."/>
            <person name="Yang S.P."/>
            <person name="Wilson R.K."/>
            <person name="Sommer R.J."/>
        </authorList>
    </citation>
    <scope>NUCLEOTIDE SEQUENCE [LARGE SCALE GENOMIC DNA]</scope>
    <source>
        <strain evidence="3">PS312</strain>
    </source>
</reference>
<dbReference type="EnsemblMetazoa" id="PPA34743.1">
    <property type="protein sequence ID" value="PPA34743.1"/>
    <property type="gene ID" value="WBGene00273112"/>
</dbReference>
<keyword evidence="1" id="KW-0812">Transmembrane</keyword>
<keyword evidence="1" id="KW-0472">Membrane</keyword>
<name>A0A8R1YRN0_PRIPA</name>
<organism evidence="2 3">
    <name type="scientific">Pristionchus pacificus</name>
    <name type="common">Parasitic nematode worm</name>
    <dbReference type="NCBI Taxonomy" id="54126"/>
    <lineage>
        <taxon>Eukaryota</taxon>
        <taxon>Metazoa</taxon>
        <taxon>Ecdysozoa</taxon>
        <taxon>Nematoda</taxon>
        <taxon>Chromadorea</taxon>
        <taxon>Rhabditida</taxon>
        <taxon>Rhabditina</taxon>
        <taxon>Diplogasteromorpha</taxon>
        <taxon>Diplogasteroidea</taxon>
        <taxon>Neodiplogasteridae</taxon>
        <taxon>Pristionchus</taxon>
    </lineage>
</organism>
<evidence type="ECO:0000256" key="1">
    <source>
        <dbReference type="SAM" id="Phobius"/>
    </source>
</evidence>
<feature type="transmembrane region" description="Helical" evidence="1">
    <location>
        <begin position="12"/>
        <end position="30"/>
    </location>
</feature>
<dbReference type="AlphaFoldDB" id="A0A8R1YRN0"/>
<keyword evidence="3" id="KW-1185">Reference proteome</keyword>
<sequence length="165" mass="19114">PIHPLSTKALAFFAYAYTIFGIVFLEKIIIKTKFSAKNFALALIIIAFDFVYSLQEVYTRHNIIWHAIANTNSFKSDLNQSIEIVHSCLMIFGSFAAVACWIAMCTKIRRRSILWYLVYSILNLLMIFVDVFSYYSYWSMTLTLLHLSDFSIYNSVCDALNSLWI</sequence>
<feature type="transmembrane region" description="Helical" evidence="1">
    <location>
        <begin position="39"/>
        <end position="55"/>
    </location>
</feature>
<gene>
    <name evidence="2" type="primary">WBGene00273112</name>
</gene>
<keyword evidence="1" id="KW-1133">Transmembrane helix</keyword>